<dbReference type="Gene3D" id="3.10.129.10">
    <property type="entry name" value="Hotdog Thioesterase"/>
    <property type="match status" value="1"/>
</dbReference>
<evidence type="ECO:0000313" key="4">
    <source>
        <dbReference type="Proteomes" id="UP000179242"/>
    </source>
</evidence>
<gene>
    <name evidence="3" type="ORF">A2438_00780</name>
</gene>
<dbReference type="PANTHER" id="PTHR31793:SF27">
    <property type="entry name" value="NOVEL THIOESTERASE SUPERFAMILY DOMAIN AND SAPOSIN A-TYPE DOMAIN CONTAINING PROTEIN (0610012H03RIK)"/>
    <property type="match status" value="1"/>
</dbReference>
<organism evidence="3 4">
    <name type="scientific">candidate division WOR-1 bacterium RIFOXYC2_FULL_46_14</name>
    <dbReference type="NCBI Taxonomy" id="1802587"/>
    <lineage>
        <taxon>Bacteria</taxon>
        <taxon>Bacillati</taxon>
        <taxon>Saganbacteria</taxon>
    </lineage>
</organism>
<dbReference type="Proteomes" id="UP000179242">
    <property type="component" value="Unassembled WGS sequence"/>
</dbReference>
<dbReference type="InterPro" id="IPR029069">
    <property type="entry name" value="HotDog_dom_sf"/>
</dbReference>
<dbReference type="InterPro" id="IPR050563">
    <property type="entry name" value="4-hydroxybenzoyl-CoA_TE"/>
</dbReference>
<sequence length="127" mass="14779">MQDYKFKIELSVRDYECDLQGIVNNAVYQNYLEHARHEYLKSIGLDFAECTRKGINLVVVRIELDYKFPLKSGDRFVVGLNFEKESPVRFVFYQDIYRLPDEKLILKGKVTGTALNEKGRPDPGLMP</sequence>
<comment type="caution">
    <text evidence="3">The sequence shown here is derived from an EMBL/GenBank/DDBJ whole genome shotgun (WGS) entry which is preliminary data.</text>
</comment>
<evidence type="ECO:0000313" key="3">
    <source>
        <dbReference type="EMBL" id="OGC40817.1"/>
    </source>
</evidence>
<protein>
    <submittedName>
        <fullName evidence="3">Thioesterase</fullName>
    </submittedName>
</protein>
<evidence type="ECO:0000256" key="1">
    <source>
        <dbReference type="ARBA" id="ARBA00005953"/>
    </source>
</evidence>
<dbReference type="PIRSF" id="PIRSF003230">
    <property type="entry name" value="YbgC"/>
    <property type="match status" value="1"/>
</dbReference>
<accession>A0A1F4U7G2</accession>
<dbReference type="InterPro" id="IPR006684">
    <property type="entry name" value="YbgC/YbaW"/>
</dbReference>
<comment type="similarity">
    <text evidence="1">Belongs to the 4-hydroxybenzoyl-CoA thioesterase family.</text>
</comment>
<evidence type="ECO:0000256" key="2">
    <source>
        <dbReference type="ARBA" id="ARBA00022801"/>
    </source>
</evidence>
<dbReference type="EMBL" id="MEUJ01000002">
    <property type="protein sequence ID" value="OGC40817.1"/>
    <property type="molecule type" value="Genomic_DNA"/>
</dbReference>
<dbReference type="SUPFAM" id="SSF54637">
    <property type="entry name" value="Thioesterase/thiol ester dehydrase-isomerase"/>
    <property type="match status" value="1"/>
</dbReference>
<keyword evidence="2" id="KW-0378">Hydrolase</keyword>
<dbReference type="GO" id="GO:0047617">
    <property type="term" value="F:fatty acyl-CoA hydrolase activity"/>
    <property type="evidence" value="ECO:0007669"/>
    <property type="project" value="TreeGrafter"/>
</dbReference>
<dbReference type="PANTHER" id="PTHR31793">
    <property type="entry name" value="4-HYDROXYBENZOYL-COA THIOESTERASE FAMILY MEMBER"/>
    <property type="match status" value="1"/>
</dbReference>
<reference evidence="3 4" key="1">
    <citation type="journal article" date="2016" name="Nat. Commun.">
        <title>Thousands of microbial genomes shed light on interconnected biogeochemical processes in an aquifer system.</title>
        <authorList>
            <person name="Anantharaman K."/>
            <person name="Brown C.T."/>
            <person name="Hug L.A."/>
            <person name="Sharon I."/>
            <person name="Castelle C.J."/>
            <person name="Probst A.J."/>
            <person name="Thomas B.C."/>
            <person name="Singh A."/>
            <person name="Wilkins M.J."/>
            <person name="Karaoz U."/>
            <person name="Brodie E.L."/>
            <person name="Williams K.H."/>
            <person name="Hubbard S.S."/>
            <person name="Banfield J.F."/>
        </authorList>
    </citation>
    <scope>NUCLEOTIDE SEQUENCE [LARGE SCALE GENOMIC DNA]</scope>
</reference>
<dbReference type="CDD" id="cd00586">
    <property type="entry name" value="4HBT"/>
    <property type="match status" value="1"/>
</dbReference>
<dbReference type="Pfam" id="PF13279">
    <property type="entry name" value="4HBT_2"/>
    <property type="match status" value="1"/>
</dbReference>
<dbReference type="AlphaFoldDB" id="A0A1F4U7G2"/>
<name>A0A1F4U7G2_UNCSA</name>
<proteinExistence type="inferred from homology"/>